<evidence type="ECO:0000313" key="6">
    <source>
        <dbReference type="WBParaSite" id="nRc.2.0.1.t24014-RA"/>
    </source>
</evidence>
<dbReference type="WBParaSite" id="nRc.2.0.1.t24014-RA">
    <property type="protein sequence ID" value="nRc.2.0.1.t24014-RA"/>
    <property type="gene ID" value="nRc.2.0.1.g24014"/>
</dbReference>
<dbReference type="PANTHER" id="PTHR22838:SF0">
    <property type="entry name" value="WD REPEAT-CONTAINING PROTEIN 26"/>
    <property type="match status" value="1"/>
</dbReference>
<dbReference type="InterPro" id="IPR036322">
    <property type="entry name" value="WD40_repeat_dom_sf"/>
</dbReference>
<dbReference type="SUPFAM" id="SSF50978">
    <property type="entry name" value="WD40 repeat-like"/>
    <property type="match status" value="1"/>
</dbReference>
<dbReference type="PROSITE" id="PS50082">
    <property type="entry name" value="WD_REPEATS_2"/>
    <property type="match status" value="1"/>
</dbReference>
<accession>A0A915JC12</accession>
<evidence type="ECO:0000256" key="4">
    <source>
        <dbReference type="SAM" id="MobiDB-lite"/>
    </source>
</evidence>
<protein>
    <submittedName>
        <fullName evidence="6">Uncharacterized protein</fullName>
    </submittedName>
</protein>
<proteinExistence type="predicted"/>
<dbReference type="Proteomes" id="UP000887565">
    <property type="component" value="Unplaced"/>
</dbReference>
<feature type="compositionally biased region" description="Polar residues" evidence="4">
    <location>
        <begin position="89"/>
        <end position="100"/>
    </location>
</feature>
<evidence type="ECO:0000313" key="5">
    <source>
        <dbReference type="Proteomes" id="UP000887565"/>
    </source>
</evidence>
<evidence type="ECO:0000256" key="2">
    <source>
        <dbReference type="ARBA" id="ARBA00022737"/>
    </source>
</evidence>
<keyword evidence="5" id="KW-1185">Reference proteome</keyword>
<dbReference type="Pfam" id="PF00400">
    <property type="entry name" value="WD40"/>
    <property type="match status" value="1"/>
</dbReference>
<dbReference type="GO" id="GO:0034657">
    <property type="term" value="C:GID complex"/>
    <property type="evidence" value="ECO:0007669"/>
    <property type="project" value="TreeGrafter"/>
</dbReference>
<dbReference type="AlphaFoldDB" id="A0A915JC12"/>
<reference evidence="6" key="1">
    <citation type="submission" date="2022-11" db="UniProtKB">
        <authorList>
            <consortium name="WormBaseParasite"/>
        </authorList>
    </citation>
    <scope>IDENTIFICATION</scope>
</reference>
<dbReference type="Gene3D" id="2.130.10.10">
    <property type="entry name" value="YVTN repeat-like/Quinoprotein amine dehydrogenase"/>
    <property type="match status" value="1"/>
</dbReference>
<dbReference type="PANTHER" id="PTHR22838">
    <property type="entry name" value="WD REPEAT PROTEIN 26-RELATED"/>
    <property type="match status" value="1"/>
</dbReference>
<dbReference type="GO" id="GO:0043161">
    <property type="term" value="P:proteasome-mediated ubiquitin-dependent protein catabolic process"/>
    <property type="evidence" value="ECO:0007669"/>
    <property type="project" value="TreeGrafter"/>
</dbReference>
<dbReference type="SMART" id="SM00320">
    <property type="entry name" value="WD40"/>
    <property type="match status" value="1"/>
</dbReference>
<feature type="region of interest" description="Disordered" evidence="4">
    <location>
        <begin position="81"/>
        <end position="100"/>
    </location>
</feature>
<dbReference type="OMA" id="PTIMASC"/>
<dbReference type="InterPro" id="IPR001680">
    <property type="entry name" value="WD40_rpt"/>
</dbReference>
<evidence type="ECO:0000256" key="1">
    <source>
        <dbReference type="ARBA" id="ARBA00022574"/>
    </source>
</evidence>
<evidence type="ECO:0000256" key="3">
    <source>
        <dbReference type="PROSITE-ProRule" id="PRU00221"/>
    </source>
</evidence>
<sequence length="100" mass="10925">YFAVYSCFGGVNDNFVASGSEGVRNANGTEDFHVYVWRRDGQSEEPVVVLKGHHNVVNAVAWNPVDPTIMASCSDDGTVRIWGPPGRTRSASFSDEMNTD</sequence>
<keyword evidence="1 3" id="KW-0853">WD repeat</keyword>
<organism evidence="5 6">
    <name type="scientific">Romanomermis culicivorax</name>
    <name type="common">Nematode worm</name>
    <dbReference type="NCBI Taxonomy" id="13658"/>
    <lineage>
        <taxon>Eukaryota</taxon>
        <taxon>Metazoa</taxon>
        <taxon>Ecdysozoa</taxon>
        <taxon>Nematoda</taxon>
        <taxon>Enoplea</taxon>
        <taxon>Dorylaimia</taxon>
        <taxon>Mermithida</taxon>
        <taxon>Mermithoidea</taxon>
        <taxon>Mermithidae</taxon>
        <taxon>Romanomermis</taxon>
    </lineage>
</organism>
<dbReference type="PROSITE" id="PS50294">
    <property type="entry name" value="WD_REPEATS_REGION"/>
    <property type="match status" value="1"/>
</dbReference>
<keyword evidence="2" id="KW-0677">Repeat</keyword>
<dbReference type="InterPro" id="IPR051350">
    <property type="entry name" value="WD_repeat-ST_regulator"/>
</dbReference>
<dbReference type="InterPro" id="IPR015943">
    <property type="entry name" value="WD40/YVTN_repeat-like_dom_sf"/>
</dbReference>
<name>A0A915JC12_ROMCU</name>
<feature type="repeat" description="WD" evidence="3">
    <location>
        <begin position="50"/>
        <end position="82"/>
    </location>
</feature>